<dbReference type="InterPro" id="IPR009003">
    <property type="entry name" value="Peptidase_S1_PA"/>
</dbReference>
<evidence type="ECO:0000313" key="2">
    <source>
        <dbReference type="Proteomes" id="UP000235653"/>
    </source>
</evidence>
<dbReference type="AlphaFoldDB" id="A0A2P5P6T5"/>
<dbReference type="PANTHER" id="PTHR22939:SF129">
    <property type="entry name" value="SERINE PROTEASE HTRA2, MITOCHONDRIAL"/>
    <property type="match status" value="1"/>
</dbReference>
<comment type="caution">
    <text evidence="1">The sequence shown here is derived from an EMBL/GenBank/DDBJ whole genome shotgun (WGS) entry which is preliminary data.</text>
</comment>
<protein>
    <recommendedName>
        <fullName evidence="3">Serine protease</fullName>
    </recommendedName>
</protein>
<dbReference type="Pfam" id="PF13365">
    <property type="entry name" value="Trypsin_2"/>
    <property type="match status" value="1"/>
</dbReference>
<dbReference type="RefSeq" id="WP_102331018.1">
    <property type="nucleotide sequence ID" value="NZ_CP058566.2"/>
</dbReference>
<dbReference type="GO" id="GO:0006508">
    <property type="term" value="P:proteolysis"/>
    <property type="evidence" value="ECO:0007669"/>
    <property type="project" value="InterPro"/>
</dbReference>
<evidence type="ECO:0000313" key="1">
    <source>
        <dbReference type="EMBL" id="PPD58008.1"/>
    </source>
</evidence>
<dbReference type="EMBL" id="JQAN02000010">
    <property type="protein sequence ID" value="PPD58008.1"/>
    <property type="molecule type" value="Genomic_DNA"/>
</dbReference>
<evidence type="ECO:0008006" key="3">
    <source>
        <dbReference type="Google" id="ProtNLM"/>
    </source>
</evidence>
<dbReference type="OrthoDB" id="161400at2"/>
<name>A0A2P5P6T5_9CHLR</name>
<reference evidence="1 2" key="1">
    <citation type="journal article" date="2017" name="ISME J.">
        <title>Grape pomace compost harbors organohalide-respiring Dehalogenimonas species with novel reductive dehalogenase genes.</title>
        <authorList>
            <person name="Yang Y."/>
            <person name="Higgins S.A."/>
            <person name="Yan J."/>
            <person name="Simsir B."/>
            <person name="Chourey K."/>
            <person name="Iyer R."/>
            <person name="Hettich R.L."/>
            <person name="Baldwin B."/>
            <person name="Ogles D.M."/>
            <person name="Loffler F.E."/>
        </authorList>
    </citation>
    <scope>NUCLEOTIDE SEQUENCE [LARGE SCALE GENOMIC DNA]</scope>
    <source>
        <strain evidence="1 2">GP</strain>
    </source>
</reference>
<dbReference type="PANTHER" id="PTHR22939">
    <property type="entry name" value="SERINE PROTEASE FAMILY S1C HTRA-RELATED"/>
    <property type="match status" value="1"/>
</dbReference>
<dbReference type="GO" id="GO:0004252">
    <property type="term" value="F:serine-type endopeptidase activity"/>
    <property type="evidence" value="ECO:0007669"/>
    <property type="project" value="InterPro"/>
</dbReference>
<gene>
    <name evidence="1" type="ORF">JP09_006880</name>
</gene>
<dbReference type="Proteomes" id="UP000235653">
    <property type="component" value="Unassembled WGS sequence"/>
</dbReference>
<accession>A0A2P5P6T5</accession>
<proteinExistence type="predicted"/>
<dbReference type="InterPro" id="IPR001940">
    <property type="entry name" value="Peptidase_S1C"/>
</dbReference>
<organism evidence="1 2">
    <name type="scientific">Dehalogenimonas etheniformans</name>
    <dbReference type="NCBI Taxonomy" id="1536648"/>
    <lineage>
        <taxon>Bacteria</taxon>
        <taxon>Bacillati</taxon>
        <taxon>Chloroflexota</taxon>
        <taxon>Dehalococcoidia</taxon>
        <taxon>Dehalococcoidales</taxon>
        <taxon>Dehalococcoidaceae</taxon>
        <taxon>Dehalogenimonas</taxon>
    </lineage>
</organism>
<keyword evidence="2" id="KW-1185">Reference proteome</keyword>
<sequence>MKNPASIAIVVVLLIVNGVFAAFNLGASSTINSAQAKISDLTSANTTIQTDLAALQTSNIQTQTALAAVQAQVDKLTSQTSSAASKYGAVMNSINPVVVRINATGTGLRGFASGVIVSSNGYVLTVLHNVDGARSINVTVSTGDTFTGTISATDTVNNLALIKLTSTRTDFPAAARGSISTLQDGQIVISVSYPLSDELHGPATFDVGIVSSLRMDIPTNYFIQSDADIAQGSGGGGLFTLDGKLVGIASLGIADGIYEYIPIDAAATLLKGASIT</sequence>
<dbReference type="SUPFAM" id="SSF50494">
    <property type="entry name" value="Trypsin-like serine proteases"/>
    <property type="match status" value="1"/>
</dbReference>
<dbReference type="PRINTS" id="PR00834">
    <property type="entry name" value="PROTEASES2C"/>
</dbReference>
<dbReference type="Gene3D" id="2.40.10.120">
    <property type="match status" value="1"/>
</dbReference>